<dbReference type="AlphaFoldDB" id="A0A6I6HJL0"/>
<protein>
    <submittedName>
        <fullName evidence="1">Uncharacterized protein</fullName>
    </submittedName>
</protein>
<dbReference type="EMBL" id="CP046622">
    <property type="protein sequence ID" value="QGW83035.1"/>
    <property type="molecule type" value="Genomic_DNA"/>
</dbReference>
<sequence>MSEFAPRNARLEWASLFAAEWTRLAGGRADHEFLIDQGLSLVRVVGDRQPADVARQHFENTPEPEQLVRDPETNFTALAAEVGIIKPGERLDQMHIEFAHGIAELCAAVGDGYGDSASANAGRHIRALYGPV</sequence>
<gene>
    <name evidence="1" type="ORF">GOQ09_16265</name>
</gene>
<dbReference type="OrthoDB" id="8849654at2"/>
<dbReference type="RefSeq" id="WP_157614455.1">
    <property type="nucleotide sequence ID" value="NZ_CP046622.1"/>
</dbReference>
<dbReference type="Proteomes" id="UP000425817">
    <property type="component" value="Chromosome"/>
</dbReference>
<proteinExistence type="predicted"/>
<accession>A0A6I6HJL0</accession>
<organism evidence="1 2">
    <name type="scientific">Variovorax paradoxus</name>
    <dbReference type="NCBI Taxonomy" id="34073"/>
    <lineage>
        <taxon>Bacteria</taxon>
        <taxon>Pseudomonadati</taxon>
        <taxon>Pseudomonadota</taxon>
        <taxon>Betaproteobacteria</taxon>
        <taxon>Burkholderiales</taxon>
        <taxon>Comamonadaceae</taxon>
        <taxon>Variovorax</taxon>
    </lineage>
</organism>
<evidence type="ECO:0000313" key="2">
    <source>
        <dbReference type="Proteomes" id="UP000425817"/>
    </source>
</evidence>
<evidence type="ECO:0000313" key="1">
    <source>
        <dbReference type="EMBL" id="QGW83035.1"/>
    </source>
</evidence>
<name>A0A6I6HJL0_VARPD</name>
<reference evidence="1 2" key="1">
    <citation type="submission" date="2019-12" db="EMBL/GenBank/DDBJ databases">
        <title>Hybrid Genome Assemblies of two High G+C Isolates from Undergraduate Microbiology Courses.</title>
        <authorList>
            <person name="Ne Ville C.J."/>
            <person name="Enright D."/>
            <person name="Hernandez I."/>
            <person name="Dodsworth J."/>
            <person name="Orwin P.M."/>
        </authorList>
    </citation>
    <scope>NUCLEOTIDE SEQUENCE [LARGE SCALE GENOMIC DNA]</scope>
    <source>
        <strain evidence="1 2">CSUSB</strain>
    </source>
</reference>